<evidence type="ECO:0000256" key="3">
    <source>
        <dbReference type="PIRSR" id="PIRSR004848-1"/>
    </source>
</evidence>
<dbReference type="GO" id="GO:0030170">
    <property type="term" value="F:pyridoxal phosphate binding"/>
    <property type="evidence" value="ECO:0007669"/>
    <property type="project" value="UniProtKB-UniRule"/>
</dbReference>
<dbReference type="PROSITE" id="PS01211">
    <property type="entry name" value="UPF0001"/>
    <property type="match status" value="1"/>
</dbReference>
<dbReference type="PANTHER" id="PTHR10146">
    <property type="entry name" value="PROLINE SYNTHETASE CO-TRANSCRIBED BACTERIAL HOMOLOG PROTEIN"/>
    <property type="match status" value="1"/>
</dbReference>
<dbReference type="InterPro" id="IPR001608">
    <property type="entry name" value="Ala_racemase_N"/>
</dbReference>
<dbReference type="EMBL" id="CP022657">
    <property type="protein sequence ID" value="ASS75841.1"/>
    <property type="molecule type" value="Genomic_DNA"/>
</dbReference>
<sequence>MEYEKRLAELKERIAQACARAGRDQDEVTIVGVTKYVGVEETKSLIEAGLRDLGENRIAVAAPKLEAIPEEFGVRWHFIGHLQTNKAKDVIGRFSLIHSVDRLSLAKEINKRAEVQGITVPCLVQVNVSGEDSKGGFAPEELIGFLTEAQAMKGLDLRGLMTMAPATDDAETVRPVFRGLRELRDNLLARGYLPAGSNELSMGMSGDFEVAIEEGATFVRIGSVLVKP</sequence>
<dbReference type="PIRSF" id="PIRSF004848">
    <property type="entry name" value="YBL036c_PLPDEIII"/>
    <property type="match status" value="1"/>
</dbReference>
<dbReference type="KEGG" id="tab:CIG75_13195"/>
<dbReference type="HAMAP" id="MF_02087">
    <property type="entry name" value="PLP_homeostasis"/>
    <property type="match status" value="1"/>
</dbReference>
<dbReference type="PANTHER" id="PTHR10146:SF14">
    <property type="entry name" value="PYRIDOXAL PHOSPHATE HOMEOSTASIS PROTEIN"/>
    <property type="match status" value="1"/>
</dbReference>
<evidence type="ECO:0000256" key="4">
    <source>
        <dbReference type="RuleBase" id="RU004514"/>
    </source>
</evidence>
<dbReference type="NCBIfam" id="TIGR00044">
    <property type="entry name" value="YggS family pyridoxal phosphate-dependent enzyme"/>
    <property type="match status" value="1"/>
</dbReference>
<feature type="domain" description="Alanine racemase N-terminal" evidence="5">
    <location>
        <begin position="7"/>
        <end position="226"/>
    </location>
</feature>
<dbReference type="SUPFAM" id="SSF51419">
    <property type="entry name" value="PLP-binding barrel"/>
    <property type="match status" value="1"/>
</dbReference>
<dbReference type="Proteomes" id="UP000214688">
    <property type="component" value="Chromosome"/>
</dbReference>
<dbReference type="InterPro" id="IPR029066">
    <property type="entry name" value="PLP-binding_barrel"/>
</dbReference>
<comment type="function">
    <text evidence="2">Pyridoxal 5'-phosphate (PLP)-binding protein, which is involved in PLP homeostasis.</text>
</comment>
<name>A0A223D2T3_9BACL</name>
<accession>A0A223D2T3</accession>
<dbReference type="FunFam" id="3.20.20.10:FF:000018">
    <property type="entry name" value="Pyridoxal phosphate homeostasis protein"/>
    <property type="match status" value="1"/>
</dbReference>
<keyword evidence="7" id="KW-1185">Reference proteome</keyword>
<evidence type="ECO:0000313" key="7">
    <source>
        <dbReference type="Proteomes" id="UP000214688"/>
    </source>
</evidence>
<keyword evidence="1 2" id="KW-0663">Pyridoxal phosphate</keyword>
<reference evidence="6 7" key="1">
    <citation type="journal article" date="2015" name="Int. J. Syst. Evol. Microbiol.">
        <title>Tumebacillus algifaecis sp. nov., isolated from decomposing algal scum.</title>
        <authorList>
            <person name="Wu Y.F."/>
            <person name="Zhang B."/>
            <person name="Xing P."/>
            <person name="Wu Q.L."/>
            <person name="Liu S.J."/>
        </authorList>
    </citation>
    <scope>NUCLEOTIDE SEQUENCE [LARGE SCALE GENOMIC DNA]</scope>
    <source>
        <strain evidence="6 7">THMBR28</strain>
    </source>
</reference>
<comment type="cofactor">
    <cofactor evidence="3">
        <name>pyridoxal 5'-phosphate</name>
        <dbReference type="ChEBI" id="CHEBI:597326"/>
    </cofactor>
</comment>
<dbReference type="Gene3D" id="3.20.20.10">
    <property type="entry name" value="Alanine racemase"/>
    <property type="match status" value="1"/>
</dbReference>
<dbReference type="Pfam" id="PF01168">
    <property type="entry name" value="Ala_racemase_N"/>
    <property type="match status" value="1"/>
</dbReference>
<organism evidence="6 7">
    <name type="scientific">Tumebacillus algifaecis</name>
    <dbReference type="NCBI Taxonomy" id="1214604"/>
    <lineage>
        <taxon>Bacteria</taxon>
        <taxon>Bacillati</taxon>
        <taxon>Bacillota</taxon>
        <taxon>Bacilli</taxon>
        <taxon>Bacillales</taxon>
        <taxon>Alicyclobacillaceae</taxon>
        <taxon>Tumebacillus</taxon>
    </lineage>
</organism>
<proteinExistence type="inferred from homology"/>
<dbReference type="CDD" id="cd00635">
    <property type="entry name" value="PLPDE_III_YBL036c_like"/>
    <property type="match status" value="1"/>
</dbReference>
<evidence type="ECO:0000259" key="5">
    <source>
        <dbReference type="Pfam" id="PF01168"/>
    </source>
</evidence>
<comment type="similarity">
    <text evidence="2 4">Belongs to the pyridoxal phosphate-binding protein YggS/PROSC family.</text>
</comment>
<gene>
    <name evidence="6" type="ORF">CIG75_13195</name>
</gene>
<dbReference type="AlphaFoldDB" id="A0A223D2T3"/>
<dbReference type="RefSeq" id="WP_094237082.1">
    <property type="nucleotide sequence ID" value="NZ_CP022657.1"/>
</dbReference>
<feature type="modified residue" description="N6-(pyridoxal phosphate)lysine" evidence="2 3">
    <location>
        <position position="35"/>
    </location>
</feature>
<evidence type="ECO:0000256" key="1">
    <source>
        <dbReference type="ARBA" id="ARBA00022898"/>
    </source>
</evidence>
<dbReference type="OrthoDB" id="9804072at2"/>
<dbReference type="InterPro" id="IPR011078">
    <property type="entry name" value="PyrdxlP_homeostasis"/>
</dbReference>
<evidence type="ECO:0000313" key="6">
    <source>
        <dbReference type="EMBL" id="ASS75841.1"/>
    </source>
</evidence>
<protein>
    <recommendedName>
        <fullName evidence="2">Pyridoxal phosphate homeostasis protein</fullName>
        <shortName evidence="2">PLP homeostasis protein</shortName>
    </recommendedName>
</protein>
<evidence type="ECO:0000256" key="2">
    <source>
        <dbReference type="HAMAP-Rule" id="MF_02087"/>
    </source>
</evidence>